<dbReference type="Proteomes" id="UP000000304">
    <property type="component" value="Chromosome X"/>
</dbReference>
<proteinExistence type="inferred from homology"/>
<reference evidence="9 10" key="1">
    <citation type="journal article" date="2007" name="Nature">
        <title>Evolution of genes and genomes on the Drosophila phylogeny.</title>
        <authorList>
            <consortium name="Drosophila 12 Genomes Consortium"/>
            <person name="Clark A.G."/>
            <person name="Eisen M.B."/>
            <person name="Smith D.R."/>
            <person name="Bergman C.M."/>
            <person name="Oliver B."/>
            <person name="Markow T.A."/>
            <person name="Kaufman T.C."/>
            <person name="Kellis M."/>
            <person name="Gelbart W."/>
            <person name="Iyer V.N."/>
            <person name="Pollard D.A."/>
            <person name="Sackton T.B."/>
            <person name="Larracuente A.M."/>
            <person name="Singh N.D."/>
            <person name="Abad J.P."/>
            <person name="Abt D.N."/>
            <person name="Adryan B."/>
            <person name="Aguade M."/>
            <person name="Akashi H."/>
            <person name="Anderson W.W."/>
            <person name="Aquadro C.F."/>
            <person name="Ardell D.H."/>
            <person name="Arguello R."/>
            <person name="Artieri C.G."/>
            <person name="Barbash D.A."/>
            <person name="Barker D."/>
            <person name="Barsanti P."/>
            <person name="Batterham P."/>
            <person name="Batzoglou S."/>
            <person name="Begun D."/>
            <person name="Bhutkar A."/>
            <person name="Blanco E."/>
            <person name="Bosak S.A."/>
            <person name="Bradley R.K."/>
            <person name="Brand A.D."/>
            <person name="Brent M.R."/>
            <person name="Brooks A.N."/>
            <person name="Brown R.H."/>
            <person name="Butlin R.K."/>
            <person name="Caggese C."/>
            <person name="Calvi B.R."/>
            <person name="Bernardo de Carvalho A."/>
            <person name="Caspi A."/>
            <person name="Castrezana S."/>
            <person name="Celniker S.E."/>
            <person name="Chang J.L."/>
            <person name="Chapple C."/>
            <person name="Chatterji S."/>
            <person name="Chinwalla A."/>
            <person name="Civetta A."/>
            <person name="Clifton S.W."/>
            <person name="Comeron J.M."/>
            <person name="Costello J.C."/>
            <person name="Coyne J.A."/>
            <person name="Daub J."/>
            <person name="David R.G."/>
            <person name="Delcher A.L."/>
            <person name="Delehaunty K."/>
            <person name="Do C.B."/>
            <person name="Ebling H."/>
            <person name="Edwards K."/>
            <person name="Eickbush T."/>
            <person name="Evans J.D."/>
            <person name="Filipski A."/>
            <person name="Findeiss S."/>
            <person name="Freyhult E."/>
            <person name="Fulton L."/>
            <person name="Fulton R."/>
            <person name="Garcia A.C."/>
            <person name="Gardiner A."/>
            <person name="Garfield D.A."/>
            <person name="Garvin B.E."/>
            <person name="Gibson G."/>
            <person name="Gilbert D."/>
            <person name="Gnerre S."/>
            <person name="Godfrey J."/>
            <person name="Good R."/>
            <person name="Gotea V."/>
            <person name="Gravely B."/>
            <person name="Greenberg A.J."/>
            <person name="Griffiths-Jones S."/>
            <person name="Gross S."/>
            <person name="Guigo R."/>
            <person name="Gustafson E.A."/>
            <person name="Haerty W."/>
            <person name="Hahn M.W."/>
            <person name="Halligan D.L."/>
            <person name="Halpern A.L."/>
            <person name="Halter G.M."/>
            <person name="Han M.V."/>
            <person name="Heger A."/>
            <person name="Hillier L."/>
            <person name="Hinrichs A.S."/>
            <person name="Holmes I."/>
            <person name="Hoskins R.A."/>
            <person name="Hubisz M.J."/>
            <person name="Hultmark D."/>
            <person name="Huntley M.A."/>
            <person name="Jaffe D.B."/>
            <person name="Jagadeeshan S."/>
            <person name="Jeck W.R."/>
            <person name="Johnson J."/>
            <person name="Jones C.D."/>
            <person name="Jordan W.C."/>
            <person name="Karpen G.H."/>
            <person name="Kataoka E."/>
            <person name="Keightley P.D."/>
            <person name="Kheradpour P."/>
            <person name="Kirkness E.F."/>
            <person name="Koerich L.B."/>
            <person name="Kristiansen K."/>
            <person name="Kudrna D."/>
            <person name="Kulathinal R.J."/>
            <person name="Kumar S."/>
            <person name="Kwok R."/>
            <person name="Lander E."/>
            <person name="Langley C.H."/>
            <person name="Lapoint R."/>
            <person name="Lazzaro B.P."/>
            <person name="Lee S.J."/>
            <person name="Levesque L."/>
            <person name="Li R."/>
            <person name="Lin C.F."/>
            <person name="Lin M.F."/>
            <person name="Lindblad-Toh K."/>
            <person name="Llopart A."/>
            <person name="Long M."/>
            <person name="Low L."/>
            <person name="Lozovsky E."/>
            <person name="Lu J."/>
            <person name="Luo M."/>
            <person name="Machado C.A."/>
            <person name="Makalowski W."/>
            <person name="Marzo M."/>
            <person name="Matsuda M."/>
            <person name="Matzkin L."/>
            <person name="McAllister B."/>
            <person name="McBride C.S."/>
            <person name="McKernan B."/>
            <person name="McKernan K."/>
            <person name="Mendez-Lago M."/>
            <person name="Minx P."/>
            <person name="Mollenhauer M.U."/>
            <person name="Montooth K."/>
            <person name="Mount S.M."/>
            <person name="Mu X."/>
            <person name="Myers E."/>
            <person name="Negre B."/>
            <person name="Newfeld S."/>
            <person name="Nielsen R."/>
            <person name="Noor M.A."/>
            <person name="O'Grady P."/>
            <person name="Pachter L."/>
            <person name="Papaceit M."/>
            <person name="Parisi M.J."/>
            <person name="Parisi M."/>
            <person name="Parts L."/>
            <person name="Pedersen J.S."/>
            <person name="Pesole G."/>
            <person name="Phillippy A.M."/>
            <person name="Ponting C.P."/>
            <person name="Pop M."/>
            <person name="Porcelli D."/>
            <person name="Powell J.R."/>
            <person name="Prohaska S."/>
            <person name="Pruitt K."/>
            <person name="Puig M."/>
            <person name="Quesneville H."/>
            <person name="Ram K.R."/>
            <person name="Rand D."/>
            <person name="Rasmussen M.D."/>
            <person name="Reed L.K."/>
            <person name="Reenan R."/>
            <person name="Reily A."/>
            <person name="Remington K.A."/>
            <person name="Rieger T.T."/>
            <person name="Ritchie M.G."/>
            <person name="Robin C."/>
            <person name="Rogers Y.H."/>
            <person name="Rohde C."/>
            <person name="Rozas J."/>
            <person name="Rubenfield M.J."/>
            <person name="Ruiz A."/>
            <person name="Russo S."/>
            <person name="Salzberg S.L."/>
            <person name="Sanchez-Gracia A."/>
            <person name="Saranga D.J."/>
            <person name="Sato H."/>
            <person name="Schaeffer S.W."/>
            <person name="Schatz M.C."/>
            <person name="Schlenke T."/>
            <person name="Schwartz R."/>
            <person name="Segarra C."/>
            <person name="Singh R.S."/>
            <person name="Sirot L."/>
            <person name="Sirota M."/>
            <person name="Sisneros N.B."/>
            <person name="Smith C.D."/>
            <person name="Smith T.F."/>
            <person name="Spieth J."/>
            <person name="Stage D.E."/>
            <person name="Stark A."/>
            <person name="Stephan W."/>
            <person name="Strausberg R.L."/>
            <person name="Strempel S."/>
            <person name="Sturgill D."/>
            <person name="Sutton G."/>
            <person name="Sutton G.G."/>
            <person name="Tao W."/>
            <person name="Teichmann S."/>
            <person name="Tobari Y.N."/>
            <person name="Tomimura Y."/>
            <person name="Tsolas J.M."/>
            <person name="Valente V.L."/>
            <person name="Venter E."/>
            <person name="Venter J.C."/>
            <person name="Vicario S."/>
            <person name="Vieira F.G."/>
            <person name="Vilella A.J."/>
            <person name="Villasante A."/>
            <person name="Walenz B."/>
            <person name="Wang J."/>
            <person name="Wasserman M."/>
            <person name="Watts T."/>
            <person name="Wilson D."/>
            <person name="Wilson R.K."/>
            <person name="Wing R.A."/>
            <person name="Wolfner M.F."/>
            <person name="Wong A."/>
            <person name="Wong G.K."/>
            <person name="Wu C.I."/>
            <person name="Wu G."/>
            <person name="Yamamoto D."/>
            <person name="Yang H.P."/>
            <person name="Yang S.P."/>
            <person name="Yorke J.A."/>
            <person name="Yoshida K."/>
            <person name="Zdobnov E."/>
            <person name="Zhang P."/>
            <person name="Zhang Y."/>
            <person name="Zimin A.V."/>
            <person name="Baldwin J."/>
            <person name="Abdouelleil A."/>
            <person name="Abdulkadir J."/>
            <person name="Abebe A."/>
            <person name="Abera B."/>
            <person name="Abreu J."/>
            <person name="Acer S.C."/>
            <person name="Aftuck L."/>
            <person name="Alexander A."/>
            <person name="An P."/>
            <person name="Anderson E."/>
            <person name="Anderson S."/>
            <person name="Arachi H."/>
            <person name="Azer M."/>
            <person name="Bachantsang P."/>
            <person name="Barry A."/>
            <person name="Bayul T."/>
            <person name="Berlin A."/>
            <person name="Bessette D."/>
            <person name="Bloom T."/>
            <person name="Blye J."/>
            <person name="Boguslavskiy L."/>
            <person name="Bonnet C."/>
            <person name="Boukhgalter B."/>
            <person name="Bourzgui I."/>
            <person name="Brown A."/>
            <person name="Cahill P."/>
            <person name="Channer S."/>
            <person name="Cheshatsang Y."/>
            <person name="Chuda L."/>
            <person name="Citroen M."/>
            <person name="Collymore A."/>
            <person name="Cooke P."/>
            <person name="Costello M."/>
            <person name="D'Aco K."/>
            <person name="Daza R."/>
            <person name="De Haan G."/>
            <person name="DeGray S."/>
            <person name="DeMaso C."/>
            <person name="Dhargay N."/>
            <person name="Dooley K."/>
            <person name="Dooley E."/>
            <person name="Doricent M."/>
            <person name="Dorje P."/>
            <person name="Dorjee K."/>
            <person name="Dupes A."/>
            <person name="Elong R."/>
            <person name="Falk J."/>
            <person name="Farina A."/>
            <person name="Faro S."/>
            <person name="Ferguson D."/>
            <person name="Fisher S."/>
            <person name="Foley C.D."/>
            <person name="Franke A."/>
            <person name="Friedrich D."/>
            <person name="Gadbois L."/>
            <person name="Gearin G."/>
            <person name="Gearin C.R."/>
            <person name="Giannoukos G."/>
            <person name="Goode T."/>
            <person name="Graham J."/>
            <person name="Grandbois E."/>
            <person name="Grewal S."/>
            <person name="Gyaltsen K."/>
            <person name="Hafez N."/>
            <person name="Hagos B."/>
            <person name="Hall J."/>
            <person name="Henson C."/>
            <person name="Hollinger A."/>
            <person name="Honan T."/>
            <person name="Huard M.D."/>
            <person name="Hughes L."/>
            <person name="Hurhula B."/>
            <person name="Husby M.E."/>
            <person name="Kamat A."/>
            <person name="Kanga B."/>
            <person name="Kashin S."/>
            <person name="Khazanovich D."/>
            <person name="Kisner P."/>
            <person name="Lance K."/>
            <person name="Lara M."/>
            <person name="Lee W."/>
            <person name="Lennon N."/>
            <person name="Letendre F."/>
            <person name="LeVine R."/>
            <person name="Lipovsky A."/>
            <person name="Liu X."/>
            <person name="Liu J."/>
            <person name="Liu S."/>
            <person name="Lokyitsang T."/>
            <person name="Lokyitsang Y."/>
            <person name="Lubonja R."/>
            <person name="Lui A."/>
            <person name="MacDonald P."/>
            <person name="Magnisalis V."/>
            <person name="Maru K."/>
            <person name="Matthews C."/>
            <person name="McCusker W."/>
            <person name="McDonough S."/>
            <person name="Mehta T."/>
            <person name="Meldrim J."/>
            <person name="Meneus L."/>
            <person name="Mihai O."/>
            <person name="Mihalev A."/>
            <person name="Mihova T."/>
            <person name="Mittelman R."/>
            <person name="Mlenga V."/>
            <person name="Montmayeur A."/>
            <person name="Mulrain L."/>
            <person name="Navidi A."/>
            <person name="Naylor J."/>
            <person name="Negash T."/>
            <person name="Nguyen T."/>
            <person name="Nguyen N."/>
            <person name="Nicol R."/>
            <person name="Norbu C."/>
            <person name="Norbu N."/>
            <person name="Novod N."/>
            <person name="O'Neill B."/>
            <person name="Osman S."/>
            <person name="Markiewicz E."/>
            <person name="Oyono O.L."/>
            <person name="Patti C."/>
            <person name="Phunkhang P."/>
            <person name="Pierre F."/>
            <person name="Priest M."/>
            <person name="Raghuraman S."/>
            <person name="Rege F."/>
            <person name="Reyes R."/>
            <person name="Rise C."/>
            <person name="Rogov P."/>
            <person name="Ross K."/>
            <person name="Ryan E."/>
            <person name="Settipalli S."/>
            <person name="Shea T."/>
            <person name="Sherpa N."/>
            <person name="Shi L."/>
            <person name="Shih D."/>
            <person name="Sparrow T."/>
            <person name="Spaulding J."/>
            <person name="Stalker J."/>
            <person name="Stange-Thomann N."/>
            <person name="Stavropoulos S."/>
            <person name="Stone C."/>
            <person name="Strader C."/>
            <person name="Tesfaye S."/>
            <person name="Thomson T."/>
            <person name="Thoulutsang Y."/>
            <person name="Thoulutsang D."/>
            <person name="Topham K."/>
            <person name="Topping I."/>
            <person name="Tsamla T."/>
            <person name="Vassiliev H."/>
            <person name="Vo A."/>
            <person name="Wangchuk T."/>
            <person name="Wangdi T."/>
            <person name="Weiand M."/>
            <person name="Wilkinson J."/>
            <person name="Wilson A."/>
            <person name="Yadav S."/>
            <person name="Young G."/>
            <person name="Yu Q."/>
            <person name="Zembek L."/>
            <person name="Zhong D."/>
            <person name="Zimmer A."/>
            <person name="Zwirko Z."/>
            <person name="Jaffe D.B."/>
            <person name="Alvarez P."/>
            <person name="Brockman W."/>
            <person name="Butler J."/>
            <person name="Chin C."/>
            <person name="Gnerre S."/>
            <person name="Grabherr M."/>
            <person name="Kleber M."/>
            <person name="Mauceli E."/>
            <person name="MacCallum I."/>
        </authorList>
    </citation>
    <scope>NUCLEOTIDE SEQUENCE [LARGE SCALE GENOMIC DNA]</scope>
    <source>
        <strain evidence="10">white501</strain>
    </source>
</reference>
<sequence>MKKIKNKSKPKSKPISMEVEETELEEARSDEPQPEEGESANGEANPSDDDDEMELANFKATSSSSAPVKKRKMGIIYISNIPKHMNVTRLREILGEYGTIGRVYLQPEKLSSAKAKKNKRKRYNIHFTEGWVEFKSKRVAKQIVPLLNNKQISGRKTSQFYDSLWSMKYLPRFNLKPTPMEVGKARSDKPQPKKGKSANGPSAPAEKPEKMHKMGVITISNVPKDMSDMRLYKIMQMHSLIGRVYVQPKELSSFKTNNNQRKGWVEFISKSGAKKIARELNNKPITRNISSPFYGLLWNMKFLPRFKWFHLHDRMEYEFDFMYKRRRAQARKRAALNNPDESEPIKKQAKKAK</sequence>
<evidence type="ECO:0000256" key="1">
    <source>
        <dbReference type="ARBA" id="ARBA00004604"/>
    </source>
</evidence>
<evidence type="ECO:0000256" key="2">
    <source>
        <dbReference type="ARBA" id="ARBA00005819"/>
    </source>
</evidence>
<protein>
    <recommendedName>
        <fullName evidence="3">Activator of basal transcription 1</fullName>
    </recommendedName>
</protein>
<dbReference type="CDD" id="cd12263">
    <property type="entry name" value="RRM_ABT1_like"/>
    <property type="match status" value="1"/>
</dbReference>
<dbReference type="InterPro" id="IPR035979">
    <property type="entry name" value="RBD_domain_sf"/>
</dbReference>
<dbReference type="Bgee" id="FBgn0188508">
    <property type="expression patterns" value="Expressed in embryo and 3 other cell types or tissues"/>
</dbReference>
<evidence type="ECO:0000256" key="5">
    <source>
        <dbReference type="ARBA" id="ARBA00023242"/>
    </source>
</evidence>
<gene>
    <name evidence="9" type="primary">Dsim\GD16928</name>
    <name evidence="9" type="ORF">Dsim_GD16928</name>
</gene>
<feature type="region of interest" description="Disordered" evidence="7">
    <location>
        <begin position="1"/>
        <end position="52"/>
    </location>
</feature>
<dbReference type="Gene3D" id="3.30.70.330">
    <property type="match status" value="2"/>
</dbReference>
<feature type="domain" description="RRM" evidence="8">
    <location>
        <begin position="74"/>
        <end position="156"/>
    </location>
</feature>
<dbReference type="InterPro" id="IPR000504">
    <property type="entry name" value="RRM_dom"/>
</dbReference>
<dbReference type="STRING" id="7240.B4R6T8"/>
<dbReference type="HOGENOM" id="CLU_785892_0_0_1"/>
<dbReference type="PROSITE" id="PS50102">
    <property type="entry name" value="RRM"/>
    <property type="match status" value="1"/>
</dbReference>
<name>B4R6T8_DROSI</name>
<comment type="similarity">
    <text evidence="2">Belongs to the ESF2/ABP1 family.</text>
</comment>
<dbReference type="Pfam" id="PF00076">
    <property type="entry name" value="RRM_1"/>
    <property type="match status" value="1"/>
</dbReference>
<dbReference type="SMART" id="SM00360">
    <property type="entry name" value="RRM"/>
    <property type="match status" value="2"/>
</dbReference>
<dbReference type="PhylomeDB" id="B4R6T8"/>
<dbReference type="InterPro" id="IPR034353">
    <property type="entry name" value="ABT1/ESF2_RRM"/>
</dbReference>
<keyword evidence="4 6" id="KW-0694">RNA-binding</keyword>
<evidence type="ECO:0000313" key="9">
    <source>
        <dbReference type="EMBL" id="EDX17468.1"/>
    </source>
</evidence>
<dbReference type="FunFam" id="3.30.70.330:FF:001307">
    <property type="entry name" value="AT20472p"/>
    <property type="match status" value="1"/>
</dbReference>
<dbReference type="OrthoDB" id="287393at2759"/>
<feature type="region of interest" description="Disordered" evidence="7">
    <location>
        <begin position="332"/>
        <end position="353"/>
    </location>
</feature>
<accession>B4R6T8</accession>
<dbReference type="InterPro" id="IPR039119">
    <property type="entry name" value="ABT1/Esf2"/>
</dbReference>
<keyword evidence="5" id="KW-0539">Nucleus</keyword>
<dbReference type="EMBL" id="CM000366">
    <property type="protein sequence ID" value="EDX17468.1"/>
    <property type="molecule type" value="Genomic_DNA"/>
</dbReference>
<dbReference type="AlphaFoldDB" id="B4R6T8"/>
<feature type="region of interest" description="Disordered" evidence="7">
    <location>
        <begin position="179"/>
        <end position="211"/>
    </location>
</feature>
<evidence type="ECO:0000256" key="3">
    <source>
        <dbReference type="ARBA" id="ARBA00020737"/>
    </source>
</evidence>
<dbReference type="SUPFAM" id="SSF54928">
    <property type="entry name" value="RNA-binding domain, RBD"/>
    <property type="match status" value="1"/>
</dbReference>
<comment type="subcellular location">
    <subcellularLocation>
        <location evidence="1">Nucleus</location>
        <location evidence="1">Nucleolus</location>
    </subcellularLocation>
</comment>
<dbReference type="GO" id="GO:0034462">
    <property type="term" value="P:small-subunit processome assembly"/>
    <property type="evidence" value="ECO:0007669"/>
    <property type="project" value="TreeGrafter"/>
</dbReference>
<dbReference type="GO" id="GO:0003723">
    <property type="term" value="F:RNA binding"/>
    <property type="evidence" value="ECO:0007669"/>
    <property type="project" value="UniProtKB-UniRule"/>
</dbReference>
<dbReference type="GO" id="GO:0000480">
    <property type="term" value="P:endonucleolytic cleavage in 5'-ETS of tricistronic rRNA transcript (SSU-rRNA, 5.8S rRNA, LSU-rRNA)"/>
    <property type="evidence" value="ECO:0007669"/>
    <property type="project" value="TreeGrafter"/>
</dbReference>
<feature type="compositionally biased region" description="Basic residues" evidence="7">
    <location>
        <begin position="1"/>
        <end position="12"/>
    </location>
</feature>
<dbReference type="GO" id="GO:0005730">
    <property type="term" value="C:nucleolus"/>
    <property type="evidence" value="ECO:0007669"/>
    <property type="project" value="UniProtKB-SubCell"/>
</dbReference>
<organism evidence="9 10">
    <name type="scientific">Drosophila simulans</name>
    <name type="common">Fruit fly</name>
    <dbReference type="NCBI Taxonomy" id="7240"/>
    <lineage>
        <taxon>Eukaryota</taxon>
        <taxon>Metazoa</taxon>
        <taxon>Ecdysozoa</taxon>
        <taxon>Arthropoda</taxon>
        <taxon>Hexapoda</taxon>
        <taxon>Insecta</taxon>
        <taxon>Pterygota</taxon>
        <taxon>Neoptera</taxon>
        <taxon>Endopterygota</taxon>
        <taxon>Diptera</taxon>
        <taxon>Brachycera</taxon>
        <taxon>Muscomorpha</taxon>
        <taxon>Ephydroidea</taxon>
        <taxon>Drosophilidae</taxon>
        <taxon>Drosophila</taxon>
        <taxon>Sophophora</taxon>
    </lineage>
</organism>
<dbReference type="GO" id="GO:0000447">
    <property type="term" value="P:endonucleolytic cleavage in ITS1 to separate SSU-rRNA from 5.8S rRNA and LSU-rRNA from tricistronic rRNA transcript (SSU-rRNA, 5.8S rRNA, LSU-rRNA)"/>
    <property type="evidence" value="ECO:0007669"/>
    <property type="project" value="TreeGrafter"/>
</dbReference>
<dbReference type="GO" id="GO:0000472">
    <property type="term" value="P:endonucleolytic cleavage to generate mature 5'-end of SSU-rRNA from (SSU-rRNA, 5.8S rRNA, LSU-rRNA)"/>
    <property type="evidence" value="ECO:0007669"/>
    <property type="project" value="TreeGrafter"/>
</dbReference>
<evidence type="ECO:0000256" key="4">
    <source>
        <dbReference type="ARBA" id="ARBA00022884"/>
    </source>
</evidence>
<dbReference type="PANTHER" id="PTHR12311">
    <property type="entry name" value="ACTIVATOR OF BASAL TRANSCRIPTION 1"/>
    <property type="match status" value="1"/>
</dbReference>
<evidence type="ECO:0000256" key="6">
    <source>
        <dbReference type="PROSITE-ProRule" id="PRU00176"/>
    </source>
</evidence>
<evidence type="ECO:0000259" key="8">
    <source>
        <dbReference type="PROSITE" id="PS50102"/>
    </source>
</evidence>
<evidence type="ECO:0000256" key="7">
    <source>
        <dbReference type="SAM" id="MobiDB-lite"/>
    </source>
</evidence>
<evidence type="ECO:0000313" key="10">
    <source>
        <dbReference type="Proteomes" id="UP000000304"/>
    </source>
</evidence>
<dbReference type="PANTHER" id="PTHR12311:SF7">
    <property type="entry name" value="ACTIVATOR OF BASAL TRANSCRIPTION 1"/>
    <property type="match status" value="1"/>
</dbReference>
<keyword evidence="10" id="KW-1185">Reference proteome</keyword>
<dbReference type="InterPro" id="IPR012677">
    <property type="entry name" value="Nucleotide-bd_a/b_plait_sf"/>
</dbReference>